<name>A0A1M6C8T4_9CLOT</name>
<dbReference type="PANTHER" id="PTHR43479:SF11">
    <property type="entry name" value="ACREF_ENVCD OPERON REPRESSOR-RELATED"/>
    <property type="match status" value="1"/>
</dbReference>
<protein>
    <submittedName>
        <fullName evidence="4">Transcriptional regulator, TetR family</fullName>
    </submittedName>
</protein>
<dbReference type="AlphaFoldDB" id="A0A1M6C8T4"/>
<dbReference type="Pfam" id="PF00440">
    <property type="entry name" value="TetR_N"/>
    <property type="match status" value="1"/>
</dbReference>
<evidence type="ECO:0000313" key="4">
    <source>
        <dbReference type="EMBL" id="SHI57154.1"/>
    </source>
</evidence>
<accession>A0A1M6C8T4</accession>
<dbReference type="GO" id="GO:0003677">
    <property type="term" value="F:DNA binding"/>
    <property type="evidence" value="ECO:0007669"/>
    <property type="project" value="UniProtKB-UniRule"/>
</dbReference>
<dbReference type="InterPro" id="IPR001647">
    <property type="entry name" value="HTH_TetR"/>
</dbReference>
<organism evidence="4 5">
    <name type="scientific">Clostridium amylolyticum</name>
    <dbReference type="NCBI Taxonomy" id="1121298"/>
    <lineage>
        <taxon>Bacteria</taxon>
        <taxon>Bacillati</taxon>
        <taxon>Bacillota</taxon>
        <taxon>Clostridia</taxon>
        <taxon>Eubacteriales</taxon>
        <taxon>Clostridiaceae</taxon>
        <taxon>Clostridium</taxon>
    </lineage>
</organism>
<dbReference type="EMBL" id="FQZO01000001">
    <property type="protein sequence ID" value="SHI57154.1"/>
    <property type="molecule type" value="Genomic_DNA"/>
</dbReference>
<dbReference type="InterPro" id="IPR009057">
    <property type="entry name" value="Homeodomain-like_sf"/>
</dbReference>
<reference evidence="4 5" key="1">
    <citation type="submission" date="2016-11" db="EMBL/GenBank/DDBJ databases">
        <authorList>
            <person name="Jaros S."/>
            <person name="Januszkiewicz K."/>
            <person name="Wedrychowicz H."/>
        </authorList>
    </citation>
    <scope>NUCLEOTIDE SEQUENCE [LARGE SCALE GENOMIC DNA]</scope>
    <source>
        <strain evidence="4 5">DSM 21864</strain>
    </source>
</reference>
<evidence type="ECO:0000256" key="1">
    <source>
        <dbReference type="ARBA" id="ARBA00023125"/>
    </source>
</evidence>
<dbReference type="Proteomes" id="UP000184080">
    <property type="component" value="Unassembled WGS sequence"/>
</dbReference>
<feature type="domain" description="HTH tetR-type" evidence="3">
    <location>
        <begin position="19"/>
        <end position="79"/>
    </location>
</feature>
<proteinExistence type="predicted"/>
<keyword evidence="5" id="KW-1185">Reference proteome</keyword>
<evidence type="ECO:0000256" key="2">
    <source>
        <dbReference type="PROSITE-ProRule" id="PRU00335"/>
    </source>
</evidence>
<sequence length="207" mass="24405">MSEKTNKNGTSTKMSSKKMIKENDLYSAAYELFITKGIHNTAIDDIVKKAGVAKGTFYLYFKDKYDIINKIILQRSSMVLKEALQKTEEKQFDSFIDMLLFYVDYIIEYFKENKLTLKLINKNFSWGVYRRAIMQPKQYDEMSELVETFISNMKKLNMDEQEAEKTLFMIIELTGNVCYSSIILEEPYSIDEMKPILFKTIERMIRP</sequence>
<keyword evidence="1 2" id="KW-0238">DNA-binding</keyword>
<feature type="DNA-binding region" description="H-T-H motif" evidence="2">
    <location>
        <begin position="42"/>
        <end position="61"/>
    </location>
</feature>
<dbReference type="SUPFAM" id="SSF46689">
    <property type="entry name" value="Homeodomain-like"/>
    <property type="match status" value="1"/>
</dbReference>
<evidence type="ECO:0000313" key="5">
    <source>
        <dbReference type="Proteomes" id="UP000184080"/>
    </source>
</evidence>
<dbReference type="PANTHER" id="PTHR43479">
    <property type="entry name" value="ACREF/ENVCD OPERON REPRESSOR-RELATED"/>
    <property type="match status" value="1"/>
</dbReference>
<gene>
    <name evidence="4" type="ORF">SAMN05444401_1036</name>
</gene>
<dbReference type="STRING" id="1121298.SAMN05444401_1036"/>
<dbReference type="Gene3D" id="1.10.357.10">
    <property type="entry name" value="Tetracycline Repressor, domain 2"/>
    <property type="match status" value="1"/>
</dbReference>
<evidence type="ECO:0000259" key="3">
    <source>
        <dbReference type="PROSITE" id="PS50977"/>
    </source>
</evidence>
<dbReference type="InterPro" id="IPR050624">
    <property type="entry name" value="HTH-type_Tx_Regulator"/>
</dbReference>
<dbReference type="PRINTS" id="PR00455">
    <property type="entry name" value="HTHTETR"/>
</dbReference>
<dbReference type="PROSITE" id="PS50977">
    <property type="entry name" value="HTH_TETR_2"/>
    <property type="match status" value="1"/>
</dbReference>